<feature type="transmembrane region" description="Helical" evidence="1">
    <location>
        <begin position="106"/>
        <end position="128"/>
    </location>
</feature>
<dbReference type="Gene3D" id="3.40.30.10">
    <property type="entry name" value="Glutaredoxin"/>
    <property type="match status" value="1"/>
</dbReference>
<name>M5RWA6_9BACT</name>
<dbReference type="Proteomes" id="UP000011996">
    <property type="component" value="Unassembled WGS sequence"/>
</dbReference>
<comment type="caution">
    <text evidence="2">The sequence shown here is derived from an EMBL/GenBank/DDBJ whole genome shotgun (WGS) entry which is preliminary data.</text>
</comment>
<protein>
    <submittedName>
        <fullName evidence="2">RedB</fullName>
    </submittedName>
</protein>
<keyword evidence="1" id="KW-0472">Membrane</keyword>
<dbReference type="STRING" id="1263868.RESH_05694"/>
<gene>
    <name evidence="2" type="ORF">RESH_05694</name>
</gene>
<dbReference type="SUPFAM" id="SSF52833">
    <property type="entry name" value="Thioredoxin-like"/>
    <property type="match status" value="1"/>
</dbReference>
<organism evidence="2 3">
    <name type="scientific">Rhodopirellula europaea SH398</name>
    <dbReference type="NCBI Taxonomy" id="1263868"/>
    <lineage>
        <taxon>Bacteria</taxon>
        <taxon>Pseudomonadati</taxon>
        <taxon>Planctomycetota</taxon>
        <taxon>Planctomycetia</taxon>
        <taxon>Pirellulales</taxon>
        <taxon>Pirellulaceae</taxon>
        <taxon>Rhodopirellula</taxon>
    </lineage>
</organism>
<evidence type="ECO:0000313" key="2">
    <source>
        <dbReference type="EMBL" id="EMI23628.1"/>
    </source>
</evidence>
<reference evidence="2 3" key="1">
    <citation type="journal article" date="2013" name="Mar. Genomics">
        <title>Expression of sulfatases in Rhodopirellula baltica and the diversity of sulfatases in the genus Rhodopirellula.</title>
        <authorList>
            <person name="Wegner C.E."/>
            <person name="Richter-Heitmann T."/>
            <person name="Klindworth A."/>
            <person name="Klockow C."/>
            <person name="Richter M."/>
            <person name="Achstetter T."/>
            <person name="Glockner F.O."/>
            <person name="Harder J."/>
        </authorList>
    </citation>
    <scope>NUCLEOTIDE SEQUENCE [LARGE SCALE GENOMIC DNA]</scope>
    <source>
        <strain evidence="2 3">SH398</strain>
    </source>
</reference>
<evidence type="ECO:0000313" key="3">
    <source>
        <dbReference type="Proteomes" id="UP000011996"/>
    </source>
</evidence>
<evidence type="ECO:0000256" key="1">
    <source>
        <dbReference type="SAM" id="Phobius"/>
    </source>
</evidence>
<proteinExistence type="predicted"/>
<sequence>MNRFGQGHRLTTLLQSRTGLTSNSTVKVIAPPTEATRFSSRNPHILASGLDSVVAFYSLGVSRCYHNYSNIDRGARDMLHRTTDAGSYQIADLLEVHPKTRKIPPFLYRIAVLWACILAGLFFALIAYGTTPGPSSLPPTRSPLRPAADELQTSAVADWEVVMAVHPKCPCTVASLNELKRLLTKVDNDVKCRFLVYHPAKTEPDWIDGKITSRLSQFPRSTILADEDGEVALKLGMQTSGAVVVFDPHGKTRFHGGITVSRNHEGDNLGVRSISMLIQGQTPPLTTTPVFGCRL</sequence>
<dbReference type="PATRIC" id="fig|1263868.3.peg.6168"/>
<dbReference type="AlphaFoldDB" id="M5RWA6"/>
<dbReference type="EMBL" id="ANOF01000186">
    <property type="protein sequence ID" value="EMI23628.1"/>
    <property type="molecule type" value="Genomic_DNA"/>
</dbReference>
<keyword evidence="1" id="KW-0812">Transmembrane</keyword>
<keyword evidence="1" id="KW-1133">Transmembrane helix</keyword>
<accession>M5RWA6</accession>
<dbReference type="InterPro" id="IPR036249">
    <property type="entry name" value="Thioredoxin-like_sf"/>
</dbReference>